<dbReference type="AlphaFoldDB" id="A0A5N1JJX6"/>
<keyword evidence="4" id="KW-1185">Reference proteome</keyword>
<reference evidence="3 4" key="1">
    <citation type="submission" date="2019-09" db="EMBL/GenBank/DDBJ databases">
        <title>Biological control of the noxious weed angled onion (Allium triquetrum) thwarted by endophytic bacteria in Victoria, Australia.</title>
        <authorList>
            <person name="Tehranchian P."/>
            <person name="Adair R.J."/>
            <person name="Van T.H."/>
            <person name="Morrison P.D."/>
            <person name="Williams H."/>
            <person name="Lawrie A.C."/>
        </authorList>
    </citation>
    <scope>NUCLEOTIDE SEQUENCE [LARGE SCALE GENOMIC DNA]</scope>
    <source>
        <strain evidence="3 4">RPTAtOch1</strain>
    </source>
</reference>
<feature type="compositionally biased region" description="Basic and acidic residues" evidence="1">
    <location>
        <begin position="66"/>
        <end position="81"/>
    </location>
</feature>
<proteinExistence type="predicted"/>
<organism evidence="3 4">
    <name type="scientific">Ochrobactrum quorumnocens</name>
    <dbReference type="NCBI Taxonomy" id="271865"/>
    <lineage>
        <taxon>Bacteria</taxon>
        <taxon>Pseudomonadati</taxon>
        <taxon>Pseudomonadota</taxon>
        <taxon>Alphaproteobacteria</taxon>
        <taxon>Hyphomicrobiales</taxon>
        <taxon>Brucellaceae</taxon>
        <taxon>Brucella/Ochrobactrum group</taxon>
        <taxon>Ochrobactrum</taxon>
    </lineage>
</organism>
<keyword evidence="2" id="KW-0732">Signal</keyword>
<evidence type="ECO:0008006" key="5">
    <source>
        <dbReference type="Google" id="ProtNLM"/>
    </source>
</evidence>
<feature type="region of interest" description="Disordered" evidence="1">
    <location>
        <begin position="29"/>
        <end position="99"/>
    </location>
</feature>
<dbReference type="RefSeq" id="WP_151095710.1">
    <property type="nucleotide sequence ID" value="NZ_JBLZNM010000025.1"/>
</dbReference>
<comment type="caution">
    <text evidence="3">The sequence shown here is derived from an EMBL/GenBank/DDBJ whole genome shotgun (WGS) entry which is preliminary data.</text>
</comment>
<dbReference type="Proteomes" id="UP000327108">
    <property type="component" value="Unassembled WGS sequence"/>
</dbReference>
<feature type="compositionally biased region" description="Polar residues" evidence="1">
    <location>
        <begin position="29"/>
        <end position="38"/>
    </location>
</feature>
<sequence length="99" mass="10555">MKPINLMSIALVMTIAATLSVSSITLAQESGAPNQSGGQEPEVPGTSPSTSQKPVEPKSENPPPMQRERKKEAESKAEKQRKCAPGMDAKACREHGVKK</sequence>
<gene>
    <name evidence="3" type="ORF">F3W84_21835</name>
</gene>
<name>A0A5N1JJX6_9HYPH</name>
<accession>A0A5N1JJX6</accession>
<dbReference type="EMBL" id="VYXQ01000030">
    <property type="protein sequence ID" value="KAA9356148.1"/>
    <property type="molecule type" value="Genomic_DNA"/>
</dbReference>
<evidence type="ECO:0000256" key="1">
    <source>
        <dbReference type="SAM" id="MobiDB-lite"/>
    </source>
</evidence>
<feature type="compositionally biased region" description="Basic and acidic residues" evidence="1">
    <location>
        <begin position="90"/>
        <end position="99"/>
    </location>
</feature>
<evidence type="ECO:0000256" key="2">
    <source>
        <dbReference type="SAM" id="SignalP"/>
    </source>
</evidence>
<evidence type="ECO:0000313" key="3">
    <source>
        <dbReference type="EMBL" id="KAA9356148.1"/>
    </source>
</evidence>
<feature type="signal peptide" evidence="2">
    <location>
        <begin position="1"/>
        <end position="27"/>
    </location>
</feature>
<feature type="chain" id="PRO_5024335661" description="PsiF repeat family protein" evidence="2">
    <location>
        <begin position="28"/>
        <end position="99"/>
    </location>
</feature>
<protein>
    <recommendedName>
        <fullName evidence="5">PsiF repeat family protein</fullName>
    </recommendedName>
</protein>
<evidence type="ECO:0000313" key="4">
    <source>
        <dbReference type="Proteomes" id="UP000327108"/>
    </source>
</evidence>